<proteinExistence type="predicted"/>
<name>A0ABV4SBN6_9ACTN</name>
<dbReference type="EMBL" id="JBGOSP010000002">
    <property type="protein sequence ID" value="MFA3835758.1"/>
    <property type="molecule type" value="Genomic_DNA"/>
</dbReference>
<gene>
    <name evidence="2" type="ORF">ACEG43_06150</name>
</gene>
<keyword evidence="1" id="KW-0812">Transmembrane</keyword>
<evidence type="ECO:0000313" key="3">
    <source>
        <dbReference type="Proteomes" id="UP001571476"/>
    </source>
</evidence>
<dbReference type="RefSeq" id="WP_372561716.1">
    <property type="nucleotide sequence ID" value="NZ_JBGOSP010000002.1"/>
</dbReference>
<keyword evidence="3" id="KW-1185">Reference proteome</keyword>
<reference evidence="2 3" key="1">
    <citation type="submission" date="2024-08" db="EMBL/GenBank/DDBJ databases">
        <title>Genome sequence of Streptomyces aureus CACIA-1.46HGO.</title>
        <authorList>
            <person name="Evangelista-Martinez Z."/>
        </authorList>
    </citation>
    <scope>NUCLEOTIDE SEQUENCE [LARGE SCALE GENOMIC DNA]</scope>
    <source>
        <strain evidence="2 3">CACIA-1.46HGO</strain>
    </source>
</reference>
<keyword evidence="1" id="KW-0472">Membrane</keyword>
<dbReference type="Proteomes" id="UP001571476">
    <property type="component" value="Unassembled WGS sequence"/>
</dbReference>
<comment type="caution">
    <text evidence="2">The sequence shown here is derived from an EMBL/GenBank/DDBJ whole genome shotgun (WGS) entry which is preliminary data.</text>
</comment>
<sequence>MSRWLAWASPGKRELHPLMAWWAVLYALSMLSRYRDSFASPPD</sequence>
<feature type="transmembrane region" description="Helical" evidence="1">
    <location>
        <begin position="15"/>
        <end position="34"/>
    </location>
</feature>
<protein>
    <submittedName>
        <fullName evidence="2">YaaC family protein</fullName>
    </submittedName>
</protein>
<keyword evidence="1" id="KW-1133">Transmembrane helix</keyword>
<evidence type="ECO:0000256" key="1">
    <source>
        <dbReference type="SAM" id="Phobius"/>
    </source>
</evidence>
<accession>A0ABV4SBN6</accession>
<dbReference type="Pfam" id="PF14175">
    <property type="entry name" value="YaaC"/>
    <property type="match status" value="1"/>
</dbReference>
<dbReference type="InterPro" id="IPR026988">
    <property type="entry name" value="YaaC-like"/>
</dbReference>
<organism evidence="2 3">
    <name type="scientific">Streptomyces aureus</name>
    <dbReference type="NCBI Taxonomy" id="193461"/>
    <lineage>
        <taxon>Bacteria</taxon>
        <taxon>Bacillati</taxon>
        <taxon>Actinomycetota</taxon>
        <taxon>Actinomycetes</taxon>
        <taxon>Kitasatosporales</taxon>
        <taxon>Streptomycetaceae</taxon>
        <taxon>Streptomyces</taxon>
    </lineage>
</organism>
<evidence type="ECO:0000313" key="2">
    <source>
        <dbReference type="EMBL" id="MFA3835758.1"/>
    </source>
</evidence>